<dbReference type="AlphaFoldDB" id="S4PVS2"/>
<protein>
    <submittedName>
        <fullName evidence="1">Uncharacterized protein</fullName>
    </submittedName>
</protein>
<proteinExistence type="predicted"/>
<evidence type="ECO:0000313" key="1">
    <source>
        <dbReference type="EMBL" id="JAA84517.1"/>
    </source>
</evidence>
<feature type="non-terminal residue" evidence="1">
    <location>
        <position position="105"/>
    </location>
</feature>
<accession>S4PVS2</accession>
<sequence length="105" mass="12075">MQERRDKKEDEPFVETNKSGGIKSKITFESDITDEISNFNTIETSFKIESNSNIIQDKSQSEPGKRGDVIENTVIEKPDESSISQDIFDYPHFKIMYTGSRSKVY</sequence>
<reference evidence="1" key="2">
    <citation type="submission" date="2013-05" db="EMBL/GenBank/DDBJ databases">
        <authorList>
            <person name="Carter J.-M."/>
            <person name="Baker S.C."/>
            <person name="Pink R."/>
            <person name="Carter D.R.F."/>
            <person name="Collins A."/>
            <person name="Tomlin J."/>
            <person name="Gibbs M."/>
            <person name="Breuker C.J."/>
        </authorList>
    </citation>
    <scope>NUCLEOTIDE SEQUENCE</scope>
    <source>
        <tissue evidence="1">Ovary</tissue>
    </source>
</reference>
<dbReference type="EMBL" id="GAIX01008043">
    <property type="protein sequence ID" value="JAA84517.1"/>
    <property type="molecule type" value="Transcribed_RNA"/>
</dbReference>
<organism evidence="1">
    <name type="scientific">Pararge aegeria</name>
    <name type="common">speckled wood butterfly</name>
    <dbReference type="NCBI Taxonomy" id="116150"/>
    <lineage>
        <taxon>Eukaryota</taxon>
        <taxon>Metazoa</taxon>
        <taxon>Ecdysozoa</taxon>
        <taxon>Arthropoda</taxon>
        <taxon>Hexapoda</taxon>
        <taxon>Insecta</taxon>
        <taxon>Pterygota</taxon>
        <taxon>Neoptera</taxon>
        <taxon>Endopterygota</taxon>
        <taxon>Lepidoptera</taxon>
        <taxon>Glossata</taxon>
        <taxon>Ditrysia</taxon>
        <taxon>Papilionoidea</taxon>
        <taxon>Nymphalidae</taxon>
        <taxon>Satyrinae</taxon>
        <taxon>Satyrini</taxon>
        <taxon>Parargina</taxon>
        <taxon>Pararge</taxon>
    </lineage>
</organism>
<name>S4PVS2_9NEOP</name>
<reference evidence="1" key="1">
    <citation type="journal article" date="2013" name="BMC Genomics">
        <title>Unscrambling butterfly oogenesis.</title>
        <authorList>
            <person name="Carter J.M."/>
            <person name="Baker S.C."/>
            <person name="Pink R."/>
            <person name="Carter D.R."/>
            <person name="Collins A."/>
            <person name="Tomlin J."/>
            <person name="Gibbs M."/>
            <person name="Breuker C.J."/>
        </authorList>
    </citation>
    <scope>NUCLEOTIDE SEQUENCE</scope>
    <source>
        <tissue evidence="1">Ovary</tissue>
    </source>
</reference>